<protein>
    <submittedName>
        <fullName evidence="2">GLPGLI family protein</fullName>
    </submittedName>
</protein>
<organism evidence="2 3">
    <name type="scientific">Dyadobacter jejuensis</name>
    <dbReference type="NCBI Taxonomy" id="1082580"/>
    <lineage>
        <taxon>Bacteria</taxon>
        <taxon>Pseudomonadati</taxon>
        <taxon>Bacteroidota</taxon>
        <taxon>Cytophagia</taxon>
        <taxon>Cytophagales</taxon>
        <taxon>Spirosomataceae</taxon>
        <taxon>Dyadobacter</taxon>
    </lineage>
</organism>
<dbReference type="NCBIfam" id="TIGR01200">
    <property type="entry name" value="GLPGLI"/>
    <property type="match status" value="1"/>
</dbReference>
<sequence>MLGLGFSTPNFQVRYRLVYQPDSTNLNNIKEEAFLLTIKENKQSYFCSEGFWKADSIQGLRRTGLLSAAEFMGDPKYRFRTAFRKFITKSLETKESRIFEKISFDQFEFSVPNHLKWEMGMEEDTIAGYACVKATTSFAGRDYVAWFAPELPIPDGPYLFWGLPGLIVKIGDTRNQYVFTLERFGAYTGLIKEWPEYASRRKVMVASAYKVFDYREKDRKDPFGEIERRLGPGTLGGVPTSDPSIRNSRAWDNNPLELKVIGE</sequence>
<accession>A0A316AG43</accession>
<dbReference type="AlphaFoldDB" id="A0A316AG43"/>
<evidence type="ECO:0000256" key="1">
    <source>
        <dbReference type="SAM" id="MobiDB-lite"/>
    </source>
</evidence>
<comment type="caution">
    <text evidence="2">The sequence shown here is derived from an EMBL/GenBank/DDBJ whole genome shotgun (WGS) entry which is preliminary data.</text>
</comment>
<dbReference type="InterPro" id="IPR005901">
    <property type="entry name" value="GLPGLI"/>
</dbReference>
<dbReference type="EMBL" id="QGDT01000011">
    <property type="protein sequence ID" value="PWJ56562.1"/>
    <property type="molecule type" value="Genomic_DNA"/>
</dbReference>
<dbReference type="Proteomes" id="UP000245880">
    <property type="component" value="Unassembled WGS sequence"/>
</dbReference>
<name>A0A316AG43_9BACT</name>
<evidence type="ECO:0000313" key="2">
    <source>
        <dbReference type="EMBL" id="PWJ56562.1"/>
    </source>
</evidence>
<keyword evidence="3" id="KW-1185">Reference proteome</keyword>
<gene>
    <name evidence="2" type="ORF">CLV98_11156</name>
</gene>
<dbReference type="Pfam" id="PF09697">
    <property type="entry name" value="Porph_ging"/>
    <property type="match status" value="1"/>
</dbReference>
<evidence type="ECO:0000313" key="3">
    <source>
        <dbReference type="Proteomes" id="UP000245880"/>
    </source>
</evidence>
<reference evidence="2 3" key="1">
    <citation type="submission" date="2018-03" db="EMBL/GenBank/DDBJ databases">
        <title>Genomic Encyclopedia of Archaeal and Bacterial Type Strains, Phase II (KMG-II): from individual species to whole genera.</title>
        <authorList>
            <person name="Goeker M."/>
        </authorList>
    </citation>
    <scope>NUCLEOTIDE SEQUENCE [LARGE SCALE GENOMIC DNA]</scope>
    <source>
        <strain evidence="2 3">DSM 100346</strain>
    </source>
</reference>
<proteinExistence type="predicted"/>
<feature type="region of interest" description="Disordered" evidence="1">
    <location>
        <begin position="223"/>
        <end position="246"/>
    </location>
</feature>